<proteinExistence type="predicted"/>
<dbReference type="Pfam" id="PF01650">
    <property type="entry name" value="Peptidase_C13"/>
    <property type="match status" value="1"/>
</dbReference>
<keyword evidence="1" id="KW-0732">Signal</keyword>
<dbReference type="GO" id="GO:0006508">
    <property type="term" value="P:proteolysis"/>
    <property type="evidence" value="ECO:0007669"/>
    <property type="project" value="InterPro"/>
</dbReference>
<dbReference type="EMBL" id="JACOGG010000004">
    <property type="protein sequence ID" value="MBC3934786.1"/>
    <property type="molecule type" value="Genomic_DNA"/>
</dbReference>
<dbReference type="InterPro" id="IPR029030">
    <property type="entry name" value="Caspase-like_dom_sf"/>
</dbReference>
<dbReference type="AlphaFoldDB" id="A0A923HZB7"/>
<comment type="caution">
    <text evidence="2">The sequence shown here is derived from an EMBL/GenBank/DDBJ whole genome shotgun (WGS) entry which is preliminary data.</text>
</comment>
<gene>
    <name evidence="2" type="ORF">H8K47_05380</name>
</gene>
<evidence type="ECO:0000256" key="1">
    <source>
        <dbReference type="SAM" id="SignalP"/>
    </source>
</evidence>
<sequence>MPAFTFSRFVRIAILSAILSLGTLHASADNASLVNPVNNELLQFSRKILEAQRNEIQILSKAVSGKRVWYAGFAMDSRSSAFRGDIELVKRDLQQIRPDLLSFRLSNGVPGATMSVPLAVLPHMERVSSDLATLSKPEDVIILVLSSHGLPNLLSVNIANQDYGPVLVHYLKTNFDRFDKTPTLIILSSCFSGSMIPQLKSPNRIILTASAADKVSWGCQPLAENTFFIDALFNTAFDPALSLTQIFEKTKQAVIQKEESQQLQPSNPQMYVGENMKRIADLPLQLWLKNSTLP</sequence>
<protein>
    <recommendedName>
        <fullName evidence="4">Peptidase C13-like protein</fullName>
    </recommendedName>
</protein>
<dbReference type="SUPFAM" id="SSF52129">
    <property type="entry name" value="Caspase-like"/>
    <property type="match status" value="1"/>
</dbReference>
<name>A0A923HZB7_9BURK</name>
<dbReference type="InterPro" id="IPR001096">
    <property type="entry name" value="Peptidase_C13"/>
</dbReference>
<evidence type="ECO:0000313" key="3">
    <source>
        <dbReference type="Proteomes" id="UP000612361"/>
    </source>
</evidence>
<dbReference type="Gene3D" id="3.40.50.1460">
    <property type="match status" value="1"/>
</dbReference>
<reference evidence="2" key="1">
    <citation type="submission" date="2020-08" db="EMBL/GenBank/DDBJ databases">
        <title>Novel species isolated from subtropical streams in China.</title>
        <authorList>
            <person name="Lu H."/>
        </authorList>
    </citation>
    <scope>NUCLEOTIDE SEQUENCE</scope>
    <source>
        <strain evidence="2">CY7W</strain>
    </source>
</reference>
<evidence type="ECO:0008006" key="4">
    <source>
        <dbReference type="Google" id="ProtNLM"/>
    </source>
</evidence>
<dbReference type="Proteomes" id="UP000612361">
    <property type="component" value="Unassembled WGS sequence"/>
</dbReference>
<keyword evidence="3" id="KW-1185">Reference proteome</keyword>
<feature type="signal peptide" evidence="1">
    <location>
        <begin position="1"/>
        <end position="28"/>
    </location>
</feature>
<dbReference type="RefSeq" id="WP_186880399.1">
    <property type="nucleotide sequence ID" value="NZ_JACOGG010000004.1"/>
</dbReference>
<evidence type="ECO:0000313" key="2">
    <source>
        <dbReference type="EMBL" id="MBC3934786.1"/>
    </source>
</evidence>
<accession>A0A923HZB7</accession>
<dbReference type="GO" id="GO:0008233">
    <property type="term" value="F:peptidase activity"/>
    <property type="evidence" value="ECO:0007669"/>
    <property type="project" value="InterPro"/>
</dbReference>
<organism evidence="2 3">
    <name type="scientific">Undibacterium rugosum</name>
    <dbReference type="NCBI Taxonomy" id="2762291"/>
    <lineage>
        <taxon>Bacteria</taxon>
        <taxon>Pseudomonadati</taxon>
        <taxon>Pseudomonadota</taxon>
        <taxon>Betaproteobacteria</taxon>
        <taxon>Burkholderiales</taxon>
        <taxon>Oxalobacteraceae</taxon>
        <taxon>Undibacterium</taxon>
    </lineage>
</organism>
<feature type="chain" id="PRO_5037703202" description="Peptidase C13-like protein" evidence="1">
    <location>
        <begin position="29"/>
        <end position="294"/>
    </location>
</feature>